<dbReference type="AlphaFoldDB" id="A0A3A4NBC5"/>
<dbReference type="GO" id="GO:0051301">
    <property type="term" value="P:cell division"/>
    <property type="evidence" value="ECO:0007669"/>
    <property type="project" value="UniProtKB-KW"/>
</dbReference>
<protein>
    <submittedName>
        <fullName evidence="1">Cell division protein ZapA</fullName>
    </submittedName>
</protein>
<dbReference type="EMBL" id="QZKU01000145">
    <property type="protein sequence ID" value="RJP14010.1"/>
    <property type="molecule type" value="Genomic_DNA"/>
</dbReference>
<comment type="caution">
    <text evidence="1">The sequence shown here is derived from an EMBL/GenBank/DDBJ whole genome shotgun (WGS) entry which is preliminary data.</text>
</comment>
<dbReference type="Pfam" id="PF05164">
    <property type="entry name" value="ZapA"/>
    <property type="match status" value="1"/>
</dbReference>
<keyword evidence="1" id="KW-0132">Cell division</keyword>
<name>A0A3A4NBC5_ABYX5</name>
<sequence>MNRPAAVTVTVLGTELSFRTEDPEYIKQLAAFVENEIRTVVDSGKISSQTKAVILAAFTMADELFRLRKEKEQVSKRIESMLEMASNMHWETPAAPPHPATEI</sequence>
<organism evidence="1 2">
    <name type="scientific">Abyssobacteria bacterium (strain SURF_5)</name>
    <dbReference type="NCBI Taxonomy" id="2093360"/>
    <lineage>
        <taxon>Bacteria</taxon>
        <taxon>Pseudomonadati</taxon>
        <taxon>Candidatus Hydrogenedentota</taxon>
        <taxon>Candidatus Abyssobacteria</taxon>
    </lineage>
</organism>
<evidence type="ECO:0000313" key="2">
    <source>
        <dbReference type="Proteomes" id="UP000265882"/>
    </source>
</evidence>
<reference evidence="1 2" key="1">
    <citation type="journal article" date="2017" name="ISME J.">
        <title>Energy and carbon metabolisms in a deep terrestrial subsurface fluid microbial community.</title>
        <authorList>
            <person name="Momper L."/>
            <person name="Jungbluth S.P."/>
            <person name="Lee M.D."/>
            <person name="Amend J.P."/>
        </authorList>
    </citation>
    <scope>NUCLEOTIDE SEQUENCE [LARGE SCALE GENOMIC DNA]</scope>
    <source>
        <strain evidence="1">SURF_5</strain>
    </source>
</reference>
<dbReference type="InterPro" id="IPR036192">
    <property type="entry name" value="Cell_div_ZapA-like_sf"/>
</dbReference>
<gene>
    <name evidence="1" type="ORF">C4520_21910</name>
</gene>
<proteinExistence type="predicted"/>
<dbReference type="Gene3D" id="6.10.250.790">
    <property type="match status" value="1"/>
</dbReference>
<dbReference type="InterPro" id="IPR007838">
    <property type="entry name" value="Cell_div_ZapA-like"/>
</dbReference>
<keyword evidence="1" id="KW-0131">Cell cycle</keyword>
<dbReference type="SUPFAM" id="SSF102829">
    <property type="entry name" value="Cell division protein ZapA-like"/>
    <property type="match status" value="1"/>
</dbReference>
<dbReference type="InterPro" id="IPR053712">
    <property type="entry name" value="Bac_CellDiv_Activator"/>
</dbReference>
<evidence type="ECO:0000313" key="1">
    <source>
        <dbReference type="EMBL" id="RJP14010.1"/>
    </source>
</evidence>
<dbReference type="Proteomes" id="UP000265882">
    <property type="component" value="Unassembled WGS sequence"/>
</dbReference>
<accession>A0A3A4NBC5</accession>